<evidence type="ECO:0000256" key="1">
    <source>
        <dbReference type="ARBA" id="ARBA00022491"/>
    </source>
</evidence>
<gene>
    <name evidence="6" type="ORF">NX722_19025</name>
</gene>
<feature type="domain" description="HTH lacI-type" evidence="5">
    <location>
        <begin position="2"/>
        <end position="56"/>
    </location>
</feature>
<dbReference type="RefSeq" id="WP_262564433.1">
    <property type="nucleotide sequence ID" value="NZ_JAPFCC010000001.1"/>
</dbReference>
<organism evidence="6 7">
    <name type="scientific">Endozoicomonas gorgoniicola</name>
    <dbReference type="NCBI Taxonomy" id="1234144"/>
    <lineage>
        <taxon>Bacteria</taxon>
        <taxon>Pseudomonadati</taxon>
        <taxon>Pseudomonadota</taxon>
        <taxon>Gammaproteobacteria</taxon>
        <taxon>Oceanospirillales</taxon>
        <taxon>Endozoicomonadaceae</taxon>
        <taxon>Endozoicomonas</taxon>
    </lineage>
</organism>
<comment type="caution">
    <text evidence="6">The sequence shown here is derived from an EMBL/GenBank/DDBJ whole genome shotgun (WGS) entry which is preliminary data.</text>
</comment>
<evidence type="ECO:0000256" key="4">
    <source>
        <dbReference type="ARBA" id="ARBA00023163"/>
    </source>
</evidence>
<dbReference type="InterPro" id="IPR046335">
    <property type="entry name" value="LacI/GalR-like_sensor"/>
</dbReference>
<dbReference type="InterPro" id="IPR000843">
    <property type="entry name" value="HTH_LacI"/>
</dbReference>
<dbReference type="InterPro" id="IPR028082">
    <property type="entry name" value="Peripla_BP_I"/>
</dbReference>
<reference evidence="6 7" key="1">
    <citation type="submission" date="2022-10" db="EMBL/GenBank/DDBJ databases">
        <title>High-quality genome sequences of two octocoral-associated bacteria, Endozoicomonas euniceicola EF212 and Endozoicomonas gorgoniicola PS125.</title>
        <authorList>
            <person name="Chiou Y.-J."/>
            <person name="Chen Y.-H."/>
        </authorList>
    </citation>
    <scope>NUCLEOTIDE SEQUENCE [LARGE SCALE GENOMIC DNA]</scope>
    <source>
        <strain evidence="6 7">PS125</strain>
    </source>
</reference>
<dbReference type="CDD" id="cd01392">
    <property type="entry name" value="HTH_LacI"/>
    <property type="match status" value="1"/>
</dbReference>
<dbReference type="PROSITE" id="PS00356">
    <property type="entry name" value="HTH_LACI_1"/>
    <property type="match status" value="1"/>
</dbReference>
<keyword evidence="7" id="KW-1185">Reference proteome</keyword>
<dbReference type="SUPFAM" id="SSF47413">
    <property type="entry name" value="lambda repressor-like DNA-binding domains"/>
    <property type="match status" value="1"/>
</dbReference>
<proteinExistence type="predicted"/>
<dbReference type="SUPFAM" id="SSF53822">
    <property type="entry name" value="Periplasmic binding protein-like I"/>
    <property type="match status" value="1"/>
</dbReference>
<sequence length="337" mass="36463">MSTIKDVARHAGVSISTVSHVLNGTRFVSEDKALKVRTAVKTLDYKPSALARSLKTSRTYTLGMLTASNTNPFFAEVIHGVEAGCYDRGYHLILCNSENNLSKQASYLKTLATKRIDGLLVMSGHSTPDFFELLKSHCSVPLAVLDCHVPNLNADIIMEAPEQGGYDATRYLLAKGHTRIGCISGPKDLSPSSQRLSGYYRALKEAGILPDRRWVIEGHLTAESGYQAAEALLNKLLNNGELPTALFVGNDLMAMGIICALQSEGYNVPGDISVVGYDNIELAAYTSPPLTTFHQPKGALGKLAANTLIDRIEDPNLEPGIQTLKSCLVERRSVASN</sequence>
<keyword evidence="2" id="KW-0805">Transcription regulation</keyword>
<dbReference type="InterPro" id="IPR010982">
    <property type="entry name" value="Lambda_DNA-bd_dom_sf"/>
</dbReference>
<name>A0ABT3MZ82_9GAMM</name>
<dbReference type="PRINTS" id="PR00036">
    <property type="entry name" value="HTHLACI"/>
</dbReference>
<dbReference type="SMART" id="SM00354">
    <property type="entry name" value="HTH_LACI"/>
    <property type="match status" value="1"/>
</dbReference>
<keyword evidence="4" id="KW-0804">Transcription</keyword>
<evidence type="ECO:0000313" key="7">
    <source>
        <dbReference type="Proteomes" id="UP001209854"/>
    </source>
</evidence>
<dbReference type="PANTHER" id="PTHR30146">
    <property type="entry name" value="LACI-RELATED TRANSCRIPTIONAL REPRESSOR"/>
    <property type="match status" value="1"/>
</dbReference>
<keyword evidence="3" id="KW-0238">DNA-binding</keyword>
<dbReference type="Gene3D" id="3.40.50.2300">
    <property type="match status" value="2"/>
</dbReference>
<dbReference type="PANTHER" id="PTHR30146:SF148">
    <property type="entry name" value="HTH-TYPE TRANSCRIPTIONAL REPRESSOR PURR-RELATED"/>
    <property type="match status" value="1"/>
</dbReference>
<accession>A0ABT3MZ82</accession>
<dbReference type="Proteomes" id="UP001209854">
    <property type="component" value="Unassembled WGS sequence"/>
</dbReference>
<dbReference type="PROSITE" id="PS50932">
    <property type="entry name" value="HTH_LACI_2"/>
    <property type="match status" value="1"/>
</dbReference>
<evidence type="ECO:0000256" key="3">
    <source>
        <dbReference type="ARBA" id="ARBA00023125"/>
    </source>
</evidence>
<evidence type="ECO:0000256" key="2">
    <source>
        <dbReference type="ARBA" id="ARBA00023015"/>
    </source>
</evidence>
<dbReference type="Gene3D" id="1.10.260.40">
    <property type="entry name" value="lambda repressor-like DNA-binding domains"/>
    <property type="match status" value="1"/>
</dbReference>
<evidence type="ECO:0000313" key="6">
    <source>
        <dbReference type="EMBL" id="MCW7554673.1"/>
    </source>
</evidence>
<keyword evidence="1" id="KW-0678">Repressor</keyword>
<protein>
    <submittedName>
        <fullName evidence="6">Substrate-binding domain-containing protein</fullName>
    </submittedName>
</protein>
<dbReference type="EMBL" id="JAPFCC010000001">
    <property type="protein sequence ID" value="MCW7554673.1"/>
    <property type="molecule type" value="Genomic_DNA"/>
</dbReference>
<dbReference type="Pfam" id="PF13377">
    <property type="entry name" value="Peripla_BP_3"/>
    <property type="match status" value="1"/>
</dbReference>
<evidence type="ECO:0000259" key="5">
    <source>
        <dbReference type="PROSITE" id="PS50932"/>
    </source>
</evidence>
<dbReference type="Pfam" id="PF00356">
    <property type="entry name" value="LacI"/>
    <property type="match status" value="1"/>
</dbReference>